<keyword evidence="5" id="KW-1185">Reference proteome</keyword>
<dbReference type="Pfam" id="PF00337">
    <property type="entry name" value="Gal-bind_lectin"/>
    <property type="match status" value="1"/>
</dbReference>
<dbReference type="PROSITE" id="PS51304">
    <property type="entry name" value="GALECTIN"/>
    <property type="match status" value="1"/>
</dbReference>
<feature type="domain" description="Galectin" evidence="3">
    <location>
        <begin position="1"/>
        <end position="63"/>
    </location>
</feature>
<accession>A0A8S1EQJ0</accession>
<proteinExistence type="predicted"/>
<dbReference type="EMBL" id="CADEPM010000003">
    <property type="protein sequence ID" value="CAB3403203.1"/>
    <property type="molecule type" value="Genomic_DNA"/>
</dbReference>
<dbReference type="Proteomes" id="UP000494206">
    <property type="component" value="Unassembled WGS sequence"/>
</dbReference>
<protein>
    <recommendedName>
        <fullName evidence="2">Galectin</fullName>
    </recommendedName>
</protein>
<dbReference type="InterPro" id="IPR001079">
    <property type="entry name" value="Galectin_CRD"/>
</dbReference>
<dbReference type="AlphaFoldDB" id="A0A8S1EQJ0"/>
<gene>
    <name evidence="4" type="ORF">CBOVIS_LOCUS5707</name>
</gene>
<organism evidence="4 5">
    <name type="scientific">Caenorhabditis bovis</name>
    <dbReference type="NCBI Taxonomy" id="2654633"/>
    <lineage>
        <taxon>Eukaryota</taxon>
        <taxon>Metazoa</taxon>
        <taxon>Ecdysozoa</taxon>
        <taxon>Nematoda</taxon>
        <taxon>Chromadorea</taxon>
        <taxon>Rhabditida</taxon>
        <taxon>Rhabditina</taxon>
        <taxon>Rhabditomorpha</taxon>
        <taxon>Rhabditoidea</taxon>
        <taxon>Rhabditidae</taxon>
        <taxon>Peloderinae</taxon>
        <taxon>Caenorhabditis</taxon>
    </lineage>
</organism>
<reference evidence="4 5" key="1">
    <citation type="submission" date="2020-04" db="EMBL/GenBank/DDBJ databases">
        <authorList>
            <person name="Laetsch R D."/>
            <person name="Stevens L."/>
            <person name="Kumar S."/>
            <person name="Blaxter L. M."/>
        </authorList>
    </citation>
    <scope>NUCLEOTIDE SEQUENCE [LARGE SCALE GENOMIC DNA]</scope>
</reference>
<evidence type="ECO:0000256" key="1">
    <source>
        <dbReference type="ARBA" id="ARBA00022734"/>
    </source>
</evidence>
<comment type="caution">
    <text evidence="4">The sequence shown here is derived from an EMBL/GenBank/DDBJ whole genome shotgun (WGS) entry which is preliminary data.</text>
</comment>
<dbReference type="OrthoDB" id="8918229at2759"/>
<name>A0A8S1EQJ0_9PELO</name>
<evidence type="ECO:0000313" key="5">
    <source>
        <dbReference type="Proteomes" id="UP000494206"/>
    </source>
</evidence>
<keyword evidence="1 2" id="KW-0430">Lectin</keyword>
<evidence type="ECO:0000256" key="2">
    <source>
        <dbReference type="RuleBase" id="RU102079"/>
    </source>
</evidence>
<dbReference type="Gene3D" id="2.60.120.200">
    <property type="match status" value="1"/>
</dbReference>
<evidence type="ECO:0000313" key="4">
    <source>
        <dbReference type="EMBL" id="CAB3403203.1"/>
    </source>
</evidence>
<dbReference type="GO" id="GO:0030246">
    <property type="term" value="F:carbohydrate binding"/>
    <property type="evidence" value="ECO:0007669"/>
    <property type="project" value="UniProtKB-UniRule"/>
</dbReference>
<evidence type="ECO:0000259" key="3">
    <source>
        <dbReference type="PROSITE" id="PS51304"/>
    </source>
</evidence>
<dbReference type="SUPFAM" id="SSF49899">
    <property type="entry name" value="Concanavalin A-like lectins/glucanases"/>
    <property type="match status" value="1"/>
</dbReference>
<dbReference type="InterPro" id="IPR013320">
    <property type="entry name" value="ConA-like_dom_sf"/>
</dbReference>
<sequence>MIFASPFRAGENVEIRVKRIGKIYEITVNDIFFARFPHRFSDSENPTAYTTEGEWTVSTLQMICANRFWDNY</sequence>